<keyword evidence="3" id="KW-1185">Reference proteome</keyword>
<dbReference type="PANTHER" id="PTHR43194">
    <property type="entry name" value="HYDROLASE ALPHA/BETA FOLD FAMILY"/>
    <property type="match status" value="1"/>
</dbReference>
<dbReference type="InterPro" id="IPR050228">
    <property type="entry name" value="Carboxylesterase_BioH"/>
</dbReference>
<comment type="caution">
    <text evidence="2">The sequence shown here is derived from an EMBL/GenBank/DDBJ whole genome shotgun (WGS) entry which is preliminary data.</text>
</comment>
<organism evidence="2 3">
    <name type="scientific">Streptomyces triticiradicis</name>
    <dbReference type="NCBI Taxonomy" id="2651189"/>
    <lineage>
        <taxon>Bacteria</taxon>
        <taxon>Bacillati</taxon>
        <taxon>Actinomycetota</taxon>
        <taxon>Actinomycetes</taxon>
        <taxon>Kitasatosporales</taxon>
        <taxon>Streptomycetaceae</taxon>
        <taxon>Streptomyces</taxon>
    </lineage>
</organism>
<evidence type="ECO:0000259" key="1">
    <source>
        <dbReference type="Pfam" id="PF12697"/>
    </source>
</evidence>
<proteinExistence type="predicted"/>
<dbReference type="Gene3D" id="3.40.50.1820">
    <property type="entry name" value="alpha/beta hydrolase"/>
    <property type="match status" value="1"/>
</dbReference>
<keyword evidence="2" id="KW-0378">Hydrolase</keyword>
<dbReference type="GO" id="GO:0016787">
    <property type="term" value="F:hydrolase activity"/>
    <property type="evidence" value="ECO:0007669"/>
    <property type="project" value="UniProtKB-KW"/>
</dbReference>
<dbReference type="InterPro" id="IPR029058">
    <property type="entry name" value="AB_hydrolase_fold"/>
</dbReference>
<dbReference type="EMBL" id="WBKG01000025">
    <property type="protein sequence ID" value="KAB1985618.1"/>
    <property type="molecule type" value="Genomic_DNA"/>
</dbReference>
<reference evidence="2 3" key="1">
    <citation type="submission" date="2019-09" db="EMBL/GenBank/DDBJ databases">
        <title>Isolation and identification of active actinomycetes.</title>
        <authorList>
            <person name="Yu Z."/>
            <person name="Han C."/>
            <person name="Yu B."/>
        </authorList>
    </citation>
    <scope>NUCLEOTIDE SEQUENCE [LARGE SCALE GENOMIC DNA]</scope>
    <source>
        <strain evidence="2 3">NEAU-H2</strain>
    </source>
</reference>
<name>A0A7J5DA45_9ACTN</name>
<dbReference type="InterPro" id="IPR000073">
    <property type="entry name" value="AB_hydrolase_1"/>
</dbReference>
<dbReference type="PANTHER" id="PTHR43194:SF2">
    <property type="entry name" value="PEROXISOMAL MEMBRANE PROTEIN LPX1"/>
    <property type="match status" value="1"/>
</dbReference>
<gene>
    <name evidence="2" type="ORF">F8144_26710</name>
</gene>
<feature type="domain" description="AB hydrolase-1" evidence="1">
    <location>
        <begin position="24"/>
        <end position="244"/>
    </location>
</feature>
<dbReference type="RefSeq" id="WP_151472065.1">
    <property type="nucleotide sequence ID" value="NZ_WBKG01000025.1"/>
</dbReference>
<sequence length="267" mass="27664">MDKKTISRDGTPIAYERHGDGPTVVLVGGAMCTGATLAPLAEALSDRFGAVTYDRRGRGGSGDTAPFAVAREVEDIAALIDTFGGGAALYGISSGGALALEAAMSGLPVREVAVYETPFAVDEVAGKQRAEYTERLTELLGQDRHGDAVELFLTHVGTPPEMIAGVRMSHAWPGMEAIAPTLAYDDAAMGGGRMPRERLAALSVPLLSVAGDASPAWMREAARGIAEAAPNGSYRTLEGQTHMVDPGALAPVLAEFFGTDGQFGTDG</sequence>
<accession>A0A7J5DA45</accession>
<dbReference type="Pfam" id="PF12697">
    <property type="entry name" value="Abhydrolase_6"/>
    <property type="match status" value="1"/>
</dbReference>
<evidence type="ECO:0000313" key="3">
    <source>
        <dbReference type="Proteomes" id="UP000442990"/>
    </source>
</evidence>
<dbReference type="SUPFAM" id="SSF53474">
    <property type="entry name" value="alpha/beta-Hydrolases"/>
    <property type="match status" value="1"/>
</dbReference>
<dbReference type="AlphaFoldDB" id="A0A7J5DA45"/>
<protein>
    <submittedName>
        <fullName evidence="2">Alpha/beta hydrolase</fullName>
    </submittedName>
</protein>
<evidence type="ECO:0000313" key="2">
    <source>
        <dbReference type="EMBL" id="KAB1985618.1"/>
    </source>
</evidence>
<dbReference type="Proteomes" id="UP000442990">
    <property type="component" value="Unassembled WGS sequence"/>
</dbReference>